<protein>
    <submittedName>
        <fullName evidence="2">Uncharacterized protein</fullName>
    </submittedName>
</protein>
<proteinExistence type="predicted"/>
<feature type="transmembrane region" description="Helical" evidence="1">
    <location>
        <begin position="101"/>
        <end position="130"/>
    </location>
</feature>
<dbReference type="PaxDb" id="2903-EOD08384"/>
<accession>A0A0D3IAU9</accession>
<feature type="transmembrane region" description="Helical" evidence="1">
    <location>
        <begin position="181"/>
        <end position="203"/>
    </location>
</feature>
<feature type="transmembrane region" description="Helical" evidence="1">
    <location>
        <begin position="151"/>
        <end position="175"/>
    </location>
</feature>
<name>A0A0D3IAU9_EMIH1</name>
<dbReference type="RefSeq" id="XP_005760813.1">
    <property type="nucleotide sequence ID" value="XM_005760756.1"/>
</dbReference>
<evidence type="ECO:0000313" key="3">
    <source>
        <dbReference type="Proteomes" id="UP000013827"/>
    </source>
</evidence>
<reference evidence="3" key="1">
    <citation type="journal article" date="2013" name="Nature">
        <title>Pan genome of the phytoplankton Emiliania underpins its global distribution.</title>
        <authorList>
            <person name="Read B.A."/>
            <person name="Kegel J."/>
            <person name="Klute M.J."/>
            <person name="Kuo A."/>
            <person name="Lefebvre S.C."/>
            <person name="Maumus F."/>
            <person name="Mayer C."/>
            <person name="Miller J."/>
            <person name="Monier A."/>
            <person name="Salamov A."/>
            <person name="Young J."/>
            <person name="Aguilar M."/>
            <person name="Claverie J.M."/>
            <person name="Frickenhaus S."/>
            <person name="Gonzalez K."/>
            <person name="Herman E.K."/>
            <person name="Lin Y.C."/>
            <person name="Napier J."/>
            <person name="Ogata H."/>
            <person name="Sarno A.F."/>
            <person name="Shmutz J."/>
            <person name="Schroeder D."/>
            <person name="de Vargas C."/>
            <person name="Verret F."/>
            <person name="von Dassow P."/>
            <person name="Valentin K."/>
            <person name="Van de Peer Y."/>
            <person name="Wheeler G."/>
            <person name="Dacks J.B."/>
            <person name="Delwiche C.F."/>
            <person name="Dyhrman S.T."/>
            <person name="Glockner G."/>
            <person name="John U."/>
            <person name="Richards T."/>
            <person name="Worden A.Z."/>
            <person name="Zhang X."/>
            <person name="Grigoriev I.V."/>
            <person name="Allen A.E."/>
            <person name="Bidle K."/>
            <person name="Borodovsky M."/>
            <person name="Bowler C."/>
            <person name="Brownlee C."/>
            <person name="Cock J.M."/>
            <person name="Elias M."/>
            <person name="Gladyshev V.N."/>
            <person name="Groth M."/>
            <person name="Guda C."/>
            <person name="Hadaegh A."/>
            <person name="Iglesias-Rodriguez M.D."/>
            <person name="Jenkins J."/>
            <person name="Jones B.M."/>
            <person name="Lawson T."/>
            <person name="Leese F."/>
            <person name="Lindquist E."/>
            <person name="Lobanov A."/>
            <person name="Lomsadze A."/>
            <person name="Malik S.B."/>
            <person name="Marsh M.E."/>
            <person name="Mackinder L."/>
            <person name="Mock T."/>
            <person name="Mueller-Roeber B."/>
            <person name="Pagarete A."/>
            <person name="Parker M."/>
            <person name="Probert I."/>
            <person name="Quesneville H."/>
            <person name="Raines C."/>
            <person name="Rensing S.A."/>
            <person name="Riano-Pachon D.M."/>
            <person name="Richier S."/>
            <person name="Rokitta S."/>
            <person name="Shiraiwa Y."/>
            <person name="Soanes D.M."/>
            <person name="van der Giezen M."/>
            <person name="Wahlund T.M."/>
            <person name="Williams B."/>
            <person name="Wilson W."/>
            <person name="Wolfe G."/>
            <person name="Wurch L.L."/>
        </authorList>
    </citation>
    <scope>NUCLEOTIDE SEQUENCE</scope>
</reference>
<dbReference type="GeneID" id="17254577"/>
<dbReference type="Proteomes" id="UP000013827">
    <property type="component" value="Unassembled WGS sequence"/>
</dbReference>
<dbReference type="EnsemblProtists" id="EOD08384">
    <property type="protein sequence ID" value="EOD08384"/>
    <property type="gene ID" value="EMIHUDRAFT_438315"/>
</dbReference>
<evidence type="ECO:0000256" key="1">
    <source>
        <dbReference type="SAM" id="Phobius"/>
    </source>
</evidence>
<keyword evidence="3" id="KW-1185">Reference proteome</keyword>
<evidence type="ECO:0000313" key="2">
    <source>
        <dbReference type="EnsemblProtists" id="EOD08384"/>
    </source>
</evidence>
<keyword evidence="1" id="KW-1133">Transmembrane helix</keyword>
<dbReference type="HOGENOM" id="CLU_1242090_0_0_1"/>
<reference evidence="2" key="2">
    <citation type="submission" date="2024-10" db="UniProtKB">
        <authorList>
            <consortium name="EnsemblProtists"/>
        </authorList>
    </citation>
    <scope>IDENTIFICATION</scope>
</reference>
<keyword evidence="1" id="KW-0472">Membrane</keyword>
<dbReference type="KEGG" id="ehx:EMIHUDRAFT_438315"/>
<dbReference type="AlphaFoldDB" id="A0A0D3IAU9"/>
<organism evidence="2 3">
    <name type="scientific">Emiliania huxleyi (strain CCMP1516)</name>
    <dbReference type="NCBI Taxonomy" id="280463"/>
    <lineage>
        <taxon>Eukaryota</taxon>
        <taxon>Haptista</taxon>
        <taxon>Haptophyta</taxon>
        <taxon>Prymnesiophyceae</taxon>
        <taxon>Isochrysidales</taxon>
        <taxon>Noelaerhabdaceae</taxon>
        <taxon>Emiliania</taxon>
    </lineage>
</organism>
<sequence>MLSGVLHPLWPSVAVGGSAGPRGRSAALWAVWWVGGVGCSGLSRNYYQLQLAAVSLRSPFGYTEAAIEGGLAAGAALAAVAPPPLREHSWSLLLGSTLSAAALYLACARGAAAGSLPLVVGGNVLSAALFGFQRATGAASLAAALPERRDALLFALLSFAALGAASLLQAAGAAARLDAGGYYLLCAAAQLPLPAAMLTRWAVRAVRARRRRAPEAAGGSAHT</sequence>
<keyword evidence="1" id="KW-0812">Transmembrane</keyword>